<evidence type="ECO:0000256" key="8">
    <source>
        <dbReference type="ARBA" id="ARBA00023012"/>
    </source>
</evidence>
<gene>
    <name evidence="12" type="ORF">GCM10022226_32750</name>
</gene>
<dbReference type="PANTHER" id="PTHR24421:SF10">
    <property type="entry name" value="NITRATE_NITRITE SENSOR PROTEIN NARQ"/>
    <property type="match status" value="1"/>
</dbReference>
<dbReference type="InterPro" id="IPR003594">
    <property type="entry name" value="HATPase_dom"/>
</dbReference>
<evidence type="ECO:0000256" key="7">
    <source>
        <dbReference type="ARBA" id="ARBA00022840"/>
    </source>
</evidence>
<sequence length="283" mass="29621">MLRSRVWLIAALLLVTLVLALSTIGADQPAGTLAVVLAAATYAVSVLVWALLRTRRQRRLYEDELTAWAAERAAHAERLRIARDLHDLASHGLGLVTIRAAAARTLTGPAGDAERVAALTDIERAGRQATTELRRLLTVLRTPGDDAPLRPAETLDDLPRIVHAARTSGVTVALDAGDIGEPSAGVQLTVCAIVREALANTARHAGPTGAHITVHRDEDAVIATISDDGPRPGWVPHPGAGAGLAGLRERVGALGGSLHAGPAGHGYRVTARLPETAGQTGRR</sequence>
<evidence type="ECO:0000256" key="5">
    <source>
        <dbReference type="ARBA" id="ARBA00022741"/>
    </source>
</evidence>
<evidence type="ECO:0000256" key="6">
    <source>
        <dbReference type="ARBA" id="ARBA00022777"/>
    </source>
</evidence>
<keyword evidence="3" id="KW-0597">Phosphoprotein</keyword>
<keyword evidence="9" id="KW-0472">Membrane</keyword>
<keyword evidence="9" id="KW-0812">Transmembrane</keyword>
<dbReference type="Proteomes" id="UP001500888">
    <property type="component" value="Unassembled WGS sequence"/>
</dbReference>
<dbReference type="RefSeq" id="WP_344939863.1">
    <property type="nucleotide sequence ID" value="NZ_BAAAZR010000007.1"/>
</dbReference>
<evidence type="ECO:0000259" key="11">
    <source>
        <dbReference type="Pfam" id="PF07730"/>
    </source>
</evidence>
<feature type="domain" description="Signal transduction histidine kinase subgroup 3 dimerisation and phosphoacceptor" evidence="11">
    <location>
        <begin position="77"/>
        <end position="144"/>
    </location>
</feature>
<comment type="catalytic activity">
    <reaction evidence="1">
        <text>ATP + protein L-histidine = ADP + protein N-phospho-L-histidine.</text>
        <dbReference type="EC" id="2.7.13.3"/>
    </reaction>
</comment>
<dbReference type="EC" id="2.7.13.3" evidence="2"/>
<keyword evidence="13" id="KW-1185">Reference proteome</keyword>
<evidence type="ECO:0000256" key="1">
    <source>
        <dbReference type="ARBA" id="ARBA00000085"/>
    </source>
</evidence>
<organism evidence="12 13">
    <name type="scientific">Sphaerisporangium flaviroseum</name>
    <dbReference type="NCBI Taxonomy" id="509199"/>
    <lineage>
        <taxon>Bacteria</taxon>
        <taxon>Bacillati</taxon>
        <taxon>Actinomycetota</taxon>
        <taxon>Actinomycetes</taxon>
        <taxon>Streptosporangiales</taxon>
        <taxon>Streptosporangiaceae</taxon>
        <taxon>Sphaerisporangium</taxon>
    </lineage>
</organism>
<evidence type="ECO:0000256" key="3">
    <source>
        <dbReference type="ARBA" id="ARBA00022553"/>
    </source>
</evidence>
<evidence type="ECO:0000256" key="9">
    <source>
        <dbReference type="SAM" id="Phobius"/>
    </source>
</evidence>
<comment type="caution">
    <text evidence="12">The sequence shown here is derived from an EMBL/GenBank/DDBJ whole genome shotgun (WGS) entry which is preliminary data.</text>
</comment>
<name>A0ABP7I701_9ACTN</name>
<dbReference type="Gene3D" id="3.30.565.10">
    <property type="entry name" value="Histidine kinase-like ATPase, C-terminal domain"/>
    <property type="match status" value="1"/>
</dbReference>
<feature type="domain" description="Histidine kinase/HSP90-like ATPase" evidence="10">
    <location>
        <begin position="187"/>
        <end position="276"/>
    </location>
</feature>
<protein>
    <recommendedName>
        <fullName evidence="2">histidine kinase</fullName>
        <ecNumber evidence="2">2.7.13.3</ecNumber>
    </recommendedName>
</protein>
<evidence type="ECO:0000313" key="12">
    <source>
        <dbReference type="EMBL" id="GAA3809840.1"/>
    </source>
</evidence>
<reference evidence="13" key="1">
    <citation type="journal article" date="2019" name="Int. J. Syst. Evol. Microbiol.">
        <title>The Global Catalogue of Microorganisms (GCM) 10K type strain sequencing project: providing services to taxonomists for standard genome sequencing and annotation.</title>
        <authorList>
            <consortium name="The Broad Institute Genomics Platform"/>
            <consortium name="The Broad Institute Genome Sequencing Center for Infectious Disease"/>
            <person name="Wu L."/>
            <person name="Ma J."/>
        </authorList>
    </citation>
    <scope>NUCLEOTIDE SEQUENCE [LARGE SCALE GENOMIC DNA]</scope>
    <source>
        <strain evidence="13">JCM 16908</strain>
    </source>
</reference>
<evidence type="ECO:0000256" key="2">
    <source>
        <dbReference type="ARBA" id="ARBA00012438"/>
    </source>
</evidence>
<proteinExistence type="predicted"/>
<dbReference type="EMBL" id="BAAAZR010000007">
    <property type="protein sequence ID" value="GAA3809840.1"/>
    <property type="molecule type" value="Genomic_DNA"/>
</dbReference>
<keyword evidence="9" id="KW-1133">Transmembrane helix</keyword>
<dbReference type="PANTHER" id="PTHR24421">
    <property type="entry name" value="NITRATE/NITRITE SENSOR PROTEIN NARX-RELATED"/>
    <property type="match status" value="1"/>
</dbReference>
<evidence type="ECO:0000256" key="4">
    <source>
        <dbReference type="ARBA" id="ARBA00022679"/>
    </source>
</evidence>
<dbReference type="InterPro" id="IPR011712">
    <property type="entry name" value="Sig_transdc_His_kin_sub3_dim/P"/>
</dbReference>
<evidence type="ECO:0000313" key="13">
    <source>
        <dbReference type="Proteomes" id="UP001500888"/>
    </source>
</evidence>
<accession>A0ABP7I701</accession>
<dbReference type="SUPFAM" id="SSF55874">
    <property type="entry name" value="ATPase domain of HSP90 chaperone/DNA topoisomerase II/histidine kinase"/>
    <property type="match status" value="1"/>
</dbReference>
<dbReference type="InterPro" id="IPR036890">
    <property type="entry name" value="HATPase_C_sf"/>
</dbReference>
<evidence type="ECO:0000259" key="10">
    <source>
        <dbReference type="Pfam" id="PF02518"/>
    </source>
</evidence>
<dbReference type="Pfam" id="PF02518">
    <property type="entry name" value="HATPase_c"/>
    <property type="match status" value="1"/>
</dbReference>
<dbReference type="CDD" id="cd16917">
    <property type="entry name" value="HATPase_UhpB-NarQ-NarX-like"/>
    <property type="match status" value="1"/>
</dbReference>
<feature type="transmembrane region" description="Helical" evidence="9">
    <location>
        <begin position="30"/>
        <end position="52"/>
    </location>
</feature>
<keyword evidence="5" id="KW-0547">Nucleotide-binding</keyword>
<dbReference type="InterPro" id="IPR050482">
    <property type="entry name" value="Sensor_HK_TwoCompSys"/>
</dbReference>
<keyword evidence="4" id="KW-0808">Transferase</keyword>
<dbReference type="Gene3D" id="1.20.5.1930">
    <property type="match status" value="1"/>
</dbReference>
<keyword evidence="8" id="KW-0902">Two-component regulatory system</keyword>
<keyword evidence="7" id="KW-0067">ATP-binding</keyword>
<dbReference type="Pfam" id="PF07730">
    <property type="entry name" value="HisKA_3"/>
    <property type="match status" value="1"/>
</dbReference>
<keyword evidence="6" id="KW-0418">Kinase</keyword>